<name>A8PTQ5_MALGO</name>
<evidence type="ECO:0000313" key="4">
    <source>
        <dbReference type="Proteomes" id="UP000008837"/>
    </source>
</evidence>
<organism evidence="3 4">
    <name type="scientific">Malassezia globosa (strain ATCC MYA-4612 / CBS 7966)</name>
    <name type="common">Dandruff-associated fungus</name>
    <dbReference type="NCBI Taxonomy" id="425265"/>
    <lineage>
        <taxon>Eukaryota</taxon>
        <taxon>Fungi</taxon>
        <taxon>Dikarya</taxon>
        <taxon>Basidiomycota</taxon>
        <taxon>Ustilaginomycotina</taxon>
        <taxon>Malasseziomycetes</taxon>
        <taxon>Malasseziales</taxon>
        <taxon>Malasseziaceae</taxon>
        <taxon>Malassezia</taxon>
    </lineage>
</organism>
<evidence type="ECO:0000256" key="1">
    <source>
        <dbReference type="SAM" id="Coils"/>
    </source>
</evidence>
<reference evidence="3 4" key="1">
    <citation type="journal article" date="2007" name="Proc. Natl. Acad. Sci. U.S.A.">
        <title>Dandruff-associated Malassezia genomes reveal convergent and divergent virulence traits shared with plant and human fungal pathogens.</title>
        <authorList>
            <person name="Xu J."/>
            <person name="Saunders C.W."/>
            <person name="Hu P."/>
            <person name="Grant R.A."/>
            <person name="Boekhout T."/>
            <person name="Kuramae E.E."/>
            <person name="Kronstad J.W."/>
            <person name="Deangelis Y.M."/>
            <person name="Reeder N.L."/>
            <person name="Johnstone K.R."/>
            <person name="Leland M."/>
            <person name="Fieno A.M."/>
            <person name="Begley W.M."/>
            <person name="Sun Y."/>
            <person name="Lacey M.P."/>
            <person name="Chaudhary T."/>
            <person name="Keough T."/>
            <person name="Chu L."/>
            <person name="Sears R."/>
            <person name="Yuan B."/>
            <person name="Dawson T.L.Jr."/>
        </authorList>
    </citation>
    <scope>NUCLEOTIDE SEQUENCE [LARGE SCALE GENOMIC DNA]</scope>
    <source>
        <strain evidence="4">ATCC MYA-4612 / CBS 7966</strain>
    </source>
</reference>
<feature type="region of interest" description="Disordered" evidence="2">
    <location>
        <begin position="293"/>
        <end position="473"/>
    </location>
</feature>
<proteinExistence type="predicted"/>
<feature type="compositionally biased region" description="Basic and acidic residues" evidence="2">
    <location>
        <begin position="102"/>
        <end position="116"/>
    </location>
</feature>
<dbReference type="Proteomes" id="UP000008837">
    <property type="component" value="Unassembled WGS sequence"/>
</dbReference>
<keyword evidence="4" id="KW-1185">Reference proteome</keyword>
<sequence length="880" mass="96432">MSTWERAPESRKIGRLPALQRTPRRNPSERSPRLNWDQALGESPITAGGLGSLSMPLGVMPSPTSRSFVDMDVRETEDVQVDQRTSGEDHGHGEQDDGADHEDEHIEPSSDMRDDASVEADDAIPSAHNLTEQDDHEISASQDARIASKTPQSQRPGLPPSSHAPRNAHMDYYETIDFDKITDPFTDTRRAFMRGMAAAPSEPPKSVHRAPSSPPKRTSIHMQSESRRSPSPTRSLQANSPSLQARTKRASNTAASMAHEKEIAFASPRLTRRSDDVENRAMSATHKTIIPRASVASHEAGFKNAPNEIPKEPRASISSSSMPLRRRQLASGVSMADTRPSNMNDEQTSEEKNASSSSASRFDVTESHATVINTSMRATSKDVPRSSSTHTSRSFPTTSNAIPATYSGTNASSDLMTDPGPSSQVPRTPRTLPSRRSSMKSWLPDVDNLPGSRQPVSATPSAGVSSMAPQPTRSNRLLTEELLKWKKKYADLEDEMDALQYKLEHMRDDAAIGSASEQDMLIQKIEELQRGRENDRKAMRQRVRVLESHMADTKTEYDNRYWRLLISSPDVSSDASSVHVQLVVQQNQVTRLEAELAEQKRQARLAREHSAFLVGLYKWRGSQLLQSQSNGTGQLSLHIAHLEQQLEKERSARIAAERALHARSFSGSSALAGGWDVLHGESSRLPANDQNGLDLPSKAPLASQTFLDRESSPIPTLPPSLSMQEPPISPTRAVAEPEPEPEPVQRDHEKTRGSLTPLHAGRADSFENPDSAHALTNATDAATGMQETTEATEAMPLKPGMTPMLRRTAVLSTDLEIEGTPMLGLRTKHREEGEASPVIRKKKRKLLGTGSSLFQLNEATASALSPGLDVPTDLSPLPLP</sequence>
<feature type="compositionally biased region" description="Basic and acidic residues" evidence="2">
    <location>
        <begin position="743"/>
        <end position="752"/>
    </location>
</feature>
<dbReference type="GeneID" id="5856993"/>
<feature type="compositionally biased region" description="Basic and acidic residues" evidence="2">
    <location>
        <begin position="85"/>
        <end position="95"/>
    </location>
</feature>
<feature type="compositionally biased region" description="Basic and acidic residues" evidence="2">
    <location>
        <begin position="1"/>
        <end position="12"/>
    </location>
</feature>
<feature type="compositionally biased region" description="Polar residues" evidence="2">
    <location>
        <begin position="385"/>
        <end position="425"/>
    </location>
</feature>
<comment type="caution">
    <text evidence="3">The sequence shown here is derived from an EMBL/GenBank/DDBJ whole genome shotgun (WGS) entry which is preliminary data.</text>
</comment>
<protein>
    <submittedName>
        <fullName evidence="3">Uncharacterized protein</fullName>
    </submittedName>
</protein>
<feature type="compositionally biased region" description="Polar residues" evidence="2">
    <location>
        <begin position="236"/>
        <end position="255"/>
    </location>
</feature>
<dbReference type="EMBL" id="AAYY01000001">
    <property type="protein sequence ID" value="EDP45473.1"/>
    <property type="molecule type" value="Genomic_DNA"/>
</dbReference>
<feature type="compositionally biased region" description="Polar residues" evidence="2">
    <location>
        <begin position="454"/>
        <end position="473"/>
    </location>
</feature>
<dbReference type="RefSeq" id="XP_001732687.1">
    <property type="nucleotide sequence ID" value="XM_001732635.1"/>
</dbReference>
<feature type="compositionally biased region" description="Polar residues" evidence="2">
    <location>
        <begin position="367"/>
        <end position="378"/>
    </location>
</feature>
<dbReference type="OrthoDB" id="3360904at2759"/>
<feature type="region of interest" description="Disordered" evidence="2">
    <location>
        <begin position="708"/>
        <end position="759"/>
    </location>
</feature>
<dbReference type="KEGG" id="mgl:MGL_0462"/>
<feature type="region of interest" description="Disordered" evidence="2">
    <location>
        <begin position="1"/>
        <end position="168"/>
    </location>
</feature>
<feature type="coiled-coil region" evidence="1">
    <location>
        <begin position="582"/>
        <end position="609"/>
    </location>
</feature>
<feature type="compositionally biased region" description="Low complexity" evidence="2">
    <location>
        <begin position="426"/>
        <end position="436"/>
    </location>
</feature>
<gene>
    <name evidence="3" type="ORF">MGL_0462</name>
</gene>
<evidence type="ECO:0000313" key="3">
    <source>
        <dbReference type="EMBL" id="EDP45473.1"/>
    </source>
</evidence>
<keyword evidence="1" id="KW-0175">Coiled coil</keyword>
<feature type="coiled-coil region" evidence="1">
    <location>
        <begin position="475"/>
        <end position="509"/>
    </location>
</feature>
<dbReference type="VEuPathDB" id="FungiDB:MGL_0462"/>
<dbReference type="InParanoid" id="A8PTQ5"/>
<accession>A8PTQ5</accession>
<dbReference type="AlphaFoldDB" id="A8PTQ5"/>
<feature type="region of interest" description="Disordered" evidence="2">
    <location>
        <begin position="197"/>
        <end position="259"/>
    </location>
</feature>
<evidence type="ECO:0000256" key="2">
    <source>
        <dbReference type="SAM" id="MobiDB-lite"/>
    </source>
</evidence>